<proteinExistence type="predicted"/>
<accession>A0A916NF94</accession>
<gene>
    <name evidence="2" type="ORF">PAESOLCIP111_00406</name>
</gene>
<dbReference type="EMBL" id="CAJVAS010000001">
    <property type="protein sequence ID" value="CAG7600544.1"/>
    <property type="molecule type" value="Genomic_DNA"/>
</dbReference>
<dbReference type="RefSeq" id="WP_218090215.1">
    <property type="nucleotide sequence ID" value="NZ_CAJVAS010000001.1"/>
</dbReference>
<keyword evidence="3" id="KW-1185">Reference proteome</keyword>
<evidence type="ECO:0000256" key="1">
    <source>
        <dbReference type="SAM" id="Phobius"/>
    </source>
</evidence>
<dbReference type="Proteomes" id="UP000693672">
    <property type="component" value="Unassembled WGS sequence"/>
</dbReference>
<keyword evidence="1" id="KW-0472">Membrane</keyword>
<sequence>METAKKTHQSKPFNGLVPLCIIFIILLGSPLFYFIINLMLGNEHLFNGIIMN</sequence>
<evidence type="ECO:0000313" key="3">
    <source>
        <dbReference type="Proteomes" id="UP000693672"/>
    </source>
</evidence>
<name>A0A916NF94_9BACL</name>
<reference evidence="2" key="1">
    <citation type="submission" date="2021-06" db="EMBL/GenBank/DDBJ databases">
        <authorList>
            <person name="Criscuolo A."/>
        </authorList>
    </citation>
    <scope>NUCLEOTIDE SEQUENCE</scope>
    <source>
        <strain evidence="2">CIP111600</strain>
    </source>
</reference>
<organism evidence="2 3">
    <name type="scientific">Paenibacillus solanacearum</name>
    <dbReference type="NCBI Taxonomy" id="2048548"/>
    <lineage>
        <taxon>Bacteria</taxon>
        <taxon>Bacillati</taxon>
        <taxon>Bacillota</taxon>
        <taxon>Bacilli</taxon>
        <taxon>Bacillales</taxon>
        <taxon>Paenibacillaceae</taxon>
        <taxon>Paenibacillus</taxon>
    </lineage>
</organism>
<evidence type="ECO:0000313" key="2">
    <source>
        <dbReference type="EMBL" id="CAG7600544.1"/>
    </source>
</evidence>
<feature type="transmembrane region" description="Helical" evidence="1">
    <location>
        <begin position="12"/>
        <end position="36"/>
    </location>
</feature>
<dbReference type="AlphaFoldDB" id="A0A916NF94"/>
<keyword evidence="1" id="KW-0812">Transmembrane</keyword>
<protein>
    <submittedName>
        <fullName evidence="2">Uncharacterized protein</fullName>
    </submittedName>
</protein>
<keyword evidence="1" id="KW-1133">Transmembrane helix</keyword>
<comment type="caution">
    <text evidence="2">The sequence shown here is derived from an EMBL/GenBank/DDBJ whole genome shotgun (WGS) entry which is preliminary data.</text>
</comment>